<accession>A0ABM9NL03</accession>
<protein>
    <recommendedName>
        <fullName evidence="3">DUF1826 domain-containing protein</fullName>
    </recommendedName>
</protein>
<organism evidence="1 2">
    <name type="scientific">Candidatus Methylocalor cossyra</name>
    <dbReference type="NCBI Taxonomy" id="3108543"/>
    <lineage>
        <taxon>Bacteria</taxon>
        <taxon>Pseudomonadati</taxon>
        <taxon>Pseudomonadota</taxon>
        <taxon>Gammaproteobacteria</taxon>
        <taxon>Methylococcales</taxon>
        <taxon>Methylococcaceae</taxon>
        <taxon>Candidatus Methylocalor</taxon>
    </lineage>
</organism>
<evidence type="ECO:0000313" key="1">
    <source>
        <dbReference type="EMBL" id="CAL1241316.1"/>
    </source>
</evidence>
<dbReference type="InterPro" id="IPR014955">
    <property type="entry name" value="DUF1826"/>
</dbReference>
<proteinExistence type="predicted"/>
<evidence type="ECO:0008006" key="3">
    <source>
        <dbReference type="Google" id="ProtNLM"/>
    </source>
</evidence>
<dbReference type="Pfam" id="PF08856">
    <property type="entry name" value="DUF1826"/>
    <property type="match status" value="1"/>
</dbReference>
<evidence type="ECO:0000313" key="2">
    <source>
        <dbReference type="Proteomes" id="UP001497493"/>
    </source>
</evidence>
<dbReference type="Proteomes" id="UP001497493">
    <property type="component" value="Chromosome"/>
</dbReference>
<dbReference type="EMBL" id="OZ026884">
    <property type="protein sequence ID" value="CAL1241316.1"/>
    <property type="molecule type" value="Genomic_DNA"/>
</dbReference>
<gene>
    <name evidence="1" type="ORF">MECH1_V1_2540</name>
</gene>
<sequence length="224" mass="24318">MVSLAPLPVPVAMPRAVVSGTIADLALIFRPEVNLCVVHRRLPRALDGFVTQLLAGLESLEAELRLGAHEPVPPDRLLPASAQAMASVEAWLAEVDYLFGIFRDLFGAKAIGLRLRLLDKAMCPRFHVDNVPVRLVCTYGGLGTEWLPEAAVNRERLGHRSGGLPDHASGLMLDPDAVRRLPAGAIALLKGEKWPGNQGRGAVHRSPAPTPERPRRLLLTLDLR</sequence>
<name>A0ABM9NL03_9GAMM</name>
<reference evidence="1 2" key="1">
    <citation type="submission" date="2024-04" db="EMBL/GenBank/DDBJ databases">
        <authorList>
            <person name="Cremers G."/>
        </authorList>
    </citation>
    <scope>NUCLEOTIDE SEQUENCE [LARGE SCALE GENOMIC DNA]</scope>
    <source>
        <strain evidence="1">MeCH1-AG</strain>
    </source>
</reference>
<keyword evidence="2" id="KW-1185">Reference proteome</keyword>